<dbReference type="FunFam" id="1.10.238.10:FF:000001">
    <property type="entry name" value="Calmodulin 1"/>
    <property type="match status" value="1"/>
</dbReference>
<gene>
    <name evidence="3" type="ORF">LOD99_2539</name>
</gene>
<dbReference type="Pfam" id="PF13499">
    <property type="entry name" value="EF-hand_7"/>
    <property type="match status" value="1"/>
</dbReference>
<dbReference type="PROSITE" id="PS50222">
    <property type="entry name" value="EF_HAND_2"/>
    <property type="match status" value="1"/>
</dbReference>
<evidence type="ECO:0000256" key="1">
    <source>
        <dbReference type="SAM" id="MobiDB-lite"/>
    </source>
</evidence>
<feature type="domain" description="EF-hand" evidence="2">
    <location>
        <begin position="104"/>
        <end position="139"/>
    </location>
</feature>
<dbReference type="SUPFAM" id="SSF47473">
    <property type="entry name" value="EF-hand"/>
    <property type="match status" value="1"/>
</dbReference>
<feature type="region of interest" description="Disordered" evidence="1">
    <location>
        <begin position="1"/>
        <end position="20"/>
    </location>
</feature>
<proteinExistence type="predicted"/>
<reference evidence="3 4" key="1">
    <citation type="journal article" date="2023" name="BMC Biol.">
        <title>The compact genome of the sponge Oopsacas minuta (Hexactinellida) is lacking key metazoan core genes.</title>
        <authorList>
            <person name="Santini S."/>
            <person name="Schenkelaars Q."/>
            <person name="Jourda C."/>
            <person name="Duchesne M."/>
            <person name="Belahbib H."/>
            <person name="Rocher C."/>
            <person name="Selva M."/>
            <person name="Riesgo A."/>
            <person name="Vervoort M."/>
            <person name="Leys S.P."/>
            <person name="Kodjabachian L."/>
            <person name="Le Bivic A."/>
            <person name="Borchiellini C."/>
            <person name="Claverie J.M."/>
            <person name="Renard E."/>
        </authorList>
    </citation>
    <scope>NUCLEOTIDE SEQUENCE [LARGE SCALE GENOMIC DNA]</scope>
    <source>
        <strain evidence="3">SPO-2</strain>
    </source>
</reference>
<sequence>MSIDTSPNLMTESASTQPPEDAATLEIKQKMLSNFSVFDHENTKTVDVSEVRAIVASLELYPTQTELHDLITEMEEEEPTGYIRYDRFEPVVFKAVAEKRYSPASEEILLKAFETLDRDNRGYLTPEDIEAYFTEGEDSFSKEELDEFLHSAIDPNTGNINYRDFVQSMLEQDSN</sequence>
<feature type="compositionally biased region" description="Polar residues" evidence="1">
    <location>
        <begin position="1"/>
        <end position="18"/>
    </location>
</feature>
<protein>
    <recommendedName>
        <fullName evidence="2">EF-hand domain-containing protein</fullName>
    </recommendedName>
</protein>
<dbReference type="GO" id="GO:0005509">
    <property type="term" value="F:calcium ion binding"/>
    <property type="evidence" value="ECO:0007669"/>
    <property type="project" value="InterPro"/>
</dbReference>
<keyword evidence="4" id="KW-1185">Reference proteome</keyword>
<evidence type="ECO:0000259" key="2">
    <source>
        <dbReference type="PROSITE" id="PS50222"/>
    </source>
</evidence>
<dbReference type="InterPro" id="IPR002048">
    <property type="entry name" value="EF_hand_dom"/>
</dbReference>
<dbReference type="Proteomes" id="UP001165289">
    <property type="component" value="Unassembled WGS sequence"/>
</dbReference>
<evidence type="ECO:0000313" key="3">
    <source>
        <dbReference type="EMBL" id="KAI6655251.1"/>
    </source>
</evidence>
<dbReference type="AlphaFoldDB" id="A0AAV7K283"/>
<accession>A0AAV7K283</accession>
<dbReference type="EMBL" id="JAKMXF010000210">
    <property type="protein sequence ID" value="KAI6655251.1"/>
    <property type="molecule type" value="Genomic_DNA"/>
</dbReference>
<organism evidence="3 4">
    <name type="scientific">Oopsacas minuta</name>
    <dbReference type="NCBI Taxonomy" id="111878"/>
    <lineage>
        <taxon>Eukaryota</taxon>
        <taxon>Metazoa</taxon>
        <taxon>Porifera</taxon>
        <taxon>Hexactinellida</taxon>
        <taxon>Hexasterophora</taxon>
        <taxon>Lyssacinosida</taxon>
        <taxon>Leucopsacidae</taxon>
        <taxon>Oopsacas</taxon>
    </lineage>
</organism>
<comment type="caution">
    <text evidence="3">The sequence shown here is derived from an EMBL/GenBank/DDBJ whole genome shotgun (WGS) entry which is preliminary data.</text>
</comment>
<name>A0AAV7K283_9METZ</name>
<evidence type="ECO:0000313" key="4">
    <source>
        <dbReference type="Proteomes" id="UP001165289"/>
    </source>
</evidence>
<dbReference type="Gene3D" id="1.10.238.10">
    <property type="entry name" value="EF-hand"/>
    <property type="match status" value="2"/>
</dbReference>
<dbReference type="InterPro" id="IPR011992">
    <property type="entry name" value="EF-hand-dom_pair"/>
</dbReference>
<dbReference type="PANTHER" id="PTHR46763">
    <property type="entry name" value="DYNEIN REGULATORY COMPLEX PROTEIN 8"/>
    <property type="match status" value="1"/>
</dbReference>
<dbReference type="PANTHER" id="PTHR46763:SF1">
    <property type="entry name" value="DYNEIN REGULATORY COMPLEX PROTEIN 8"/>
    <property type="match status" value="1"/>
</dbReference>